<dbReference type="RefSeq" id="WP_085233692.1">
    <property type="nucleotide sequence ID" value="NZ_AP022613.1"/>
</dbReference>
<dbReference type="STRING" id="44010.AWC00_15940"/>
<evidence type="ECO:0000313" key="3">
    <source>
        <dbReference type="Proteomes" id="UP000467385"/>
    </source>
</evidence>
<dbReference type="AlphaFoldDB" id="A0A1X1T850"/>
<organism evidence="2 3">
    <name type="scientific">Mycobacterium conspicuum</name>
    <dbReference type="NCBI Taxonomy" id="44010"/>
    <lineage>
        <taxon>Bacteria</taxon>
        <taxon>Bacillati</taxon>
        <taxon>Actinomycetota</taxon>
        <taxon>Actinomycetes</taxon>
        <taxon>Mycobacteriales</taxon>
        <taxon>Mycobacteriaceae</taxon>
        <taxon>Mycobacterium</taxon>
    </lineage>
</organism>
<accession>A0A1X1T850</accession>
<dbReference type="GO" id="GO:0016705">
    <property type="term" value="F:oxidoreductase activity, acting on paired donors, with incorporation or reduction of molecular oxygen"/>
    <property type="evidence" value="ECO:0007669"/>
    <property type="project" value="InterPro"/>
</dbReference>
<dbReference type="OrthoDB" id="4685256at2"/>
<dbReference type="SUPFAM" id="SSF48264">
    <property type="entry name" value="Cytochrome P450"/>
    <property type="match status" value="1"/>
</dbReference>
<reference evidence="2 3" key="1">
    <citation type="journal article" date="2019" name="Emerg. Microbes Infect.">
        <title>Comprehensive subspecies identification of 175 nontuberculous mycobacteria species based on 7547 genomic profiles.</title>
        <authorList>
            <person name="Matsumoto Y."/>
            <person name="Kinjo T."/>
            <person name="Motooka D."/>
            <person name="Nabeya D."/>
            <person name="Jung N."/>
            <person name="Uechi K."/>
            <person name="Horii T."/>
            <person name="Iida T."/>
            <person name="Fujita J."/>
            <person name="Nakamura S."/>
        </authorList>
    </citation>
    <scope>NUCLEOTIDE SEQUENCE [LARGE SCALE GENOMIC DNA]</scope>
    <source>
        <strain evidence="2 3">JCM 14738</strain>
    </source>
</reference>
<keyword evidence="3" id="KW-1185">Reference proteome</keyword>
<dbReference type="GO" id="GO:0005506">
    <property type="term" value="F:iron ion binding"/>
    <property type="evidence" value="ECO:0007669"/>
    <property type="project" value="InterPro"/>
</dbReference>
<dbReference type="GO" id="GO:0004497">
    <property type="term" value="F:monooxygenase activity"/>
    <property type="evidence" value="ECO:0007669"/>
    <property type="project" value="InterPro"/>
</dbReference>
<name>A0A1X1T850_9MYCO</name>
<dbReference type="PANTHER" id="PTHR46696">
    <property type="entry name" value="P450, PUTATIVE (EUROFUNG)-RELATED"/>
    <property type="match status" value="1"/>
</dbReference>
<proteinExistence type="inferred from homology"/>
<sequence>MKLADCPVFPAEAGAALSTDRGLGWRLVRQAGPVLRNPETNWAFVVGRGEVLANLDDPRFDAARAISESELEAHQQLFRPKSAHEIAAAFRPTAAALIERFAAAGGGDAVAEVTTPMAGALFDIVARLRLLPVEHLHGRSGHVLSEACRNLFKHAGWHLFELARRPDLCDVIRSRPELIRGFVEEVLRLEPMVPACQRFTTQPTTVGEVELPPGVVVMLCFAAVQRDGSDELSTDDLVIGARAHRHWSLGAGSMRCRGGHIVRQVLRVLVEEWVGRAGHLGPVPGFRPAAEFPQTQNSLWPPRLPLTTRA</sequence>
<comment type="similarity">
    <text evidence="1">Belongs to the cytochrome P450 family.</text>
</comment>
<protein>
    <submittedName>
        <fullName evidence="2">Uncharacterized protein</fullName>
    </submittedName>
</protein>
<gene>
    <name evidence="2" type="ORF">MCNS_20220</name>
</gene>
<dbReference type="Gene3D" id="1.10.630.10">
    <property type="entry name" value="Cytochrome P450"/>
    <property type="match status" value="1"/>
</dbReference>
<dbReference type="PANTHER" id="PTHR46696:SF6">
    <property type="entry name" value="P450, PUTATIVE (EUROFUNG)-RELATED"/>
    <property type="match status" value="1"/>
</dbReference>
<dbReference type="InterPro" id="IPR036396">
    <property type="entry name" value="Cyt_P450_sf"/>
</dbReference>
<dbReference type="EMBL" id="AP022613">
    <property type="protein sequence ID" value="BBZ38959.1"/>
    <property type="molecule type" value="Genomic_DNA"/>
</dbReference>
<evidence type="ECO:0000313" key="2">
    <source>
        <dbReference type="EMBL" id="BBZ38959.1"/>
    </source>
</evidence>
<dbReference type="Proteomes" id="UP000467385">
    <property type="component" value="Chromosome"/>
</dbReference>
<dbReference type="GO" id="GO:0020037">
    <property type="term" value="F:heme binding"/>
    <property type="evidence" value="ECO:0007669"/>
    <property type="project" value="InterPro"/>
</dbReference>
<dbReference type="Pfam" id="PF00067">
    <property type="entry name" value="p450"/>
    <property type="match status" value="1"/>
</dbReference>
<dbReference type="InterPro" id="IPR001128">
    <property type="entry name" value="Cyt_P450"/>
</dbReference>
<evidence type="ECO:0000256" key="1">
    <source>
        <dbReference type="ARBA" id="ARBA00010617"/>
    </source>
</evidence>